<dbReference type="HOGENOM" id="CLU_011276_7_0_0"/>
<evidence type="ECO:0000256" key="7">
    <source>
        <dbReference type="ARBA" id="ARBA00025705"/>
    </source>
</evidence>
<comment type="similarity">
    <text evidence="1 8">Belongs to the precorrin methyltransferase family.</text>
</comment>
<dbReference type="PROSITE" id="PS00839">
    <property type="entry name" value="SUMT_1"/>
    <property type="match status" value="1"/>
</dbReference>
<evidence type="ECO:0000259" key="9">
    <source>
        <dbReference type="Pfam" id="PF00590"/>
    </source>
</evidence>
<dbReference type="OrthoDB" id="9815856at2"/>
<dbReference type="GO" id="GO:0019354">
    <property type="term" value="P:siroheme biosynthetic process"/>
    <property type="evidence" value="ECO:0007669"/>
    <property type="project" value="InterPro"/>
</dbReference>
<dbReference type="InterPro" id="IPR006366">
    <property type="entry name" value="CobA/CysG_C"/>
</dbReference>
<evidence type="ECO:0000313" key="11">
    <source>
        <dbReference type="Proteomes" id="UP000007013"/>
    </source>
</evidence>
<dbReference type="InterPro" id="IPR014776">
    <property type="entry name" value="4pyrrole_Mease_sub2"/>
</dbReference>
<dbReference type="Gene3D" id="3.30.950.10">
    <property type="entry name" value="Methyltransferase, Cobalt-precorrin-4 Transmethylase, Domain 2"/>
    <property type="match status" value="1"/>
</dbReference>
<dbReference type="AlphaFoldDB" id="B1ZSB6"/>
<comment type="pathway">
    <text evidence="7">Porphyrin-containing compound metabolism; siroheme biosynthesis; precorrin-2 from uroporphyrinogen III: step 1/1.</text>
</comment>
<dbReference type="Proteomes" id="UP000007013">
    <property type="component" value="Chromosome"/>
</dbReference>
<evidence type="ECO:0000256" key="2">
    <source>
        <dbReference type="ARBA" id="ARBA00012162"/>
    </source>
</evidence>
<organism evidence="10 11">
    <name type="scientific">Opitutus terrae (strain DSM 11246 / JCM 15787 / PB90-1)</name>
    <dbReference type="NCBI Taxonomy" id="452637"/>
    <lineage>
        <taxon>Bacteria</taxon>
        <taxon>Pseudomonadati</taxon>
        <taxon>Verrucomicrobiota</taxon>
        <taxon>Opitutia</taxon>
        <taxon>Opitutales</taxon>
        <taxon>Opitutaceae</taxon>
        <taxon>Opitutus</taxon>
    </lineage>
</organism>
<dbReference type="InterPro" id="IPR035996">
    <property type="entry name" value="4pyrrol_Methylase_sf"/>
</dbReference>
<evidence type="ECO:0000256" key="3">
    <source>
        <dbReference type="ARBA" id="ARBA00022603"/>
    </source>
</evidence>
<gene>
    <name evidence="10" type="ordered locus">Oter_2433</name>
</gene>
<dbReference type="eggNOG" id="COG0007">
    <property type="taxonomic scope" value="Bacteria"/>
</dbReference>
<dbReference type="InterPro" id="IPR050161">
    <property type="entry name" value="Siro_Cobalamin_biosynth"/>
</dbReference>
<dbReference type="Pfam" id="PF00590">
    <property type="entry name" value="TP_methylase"/>
    <property type="match status" value="1"/>
</dbReference>
<keyword evidence="11" id="KW-1185">Reference proteome</keyword>
<dbReference type="FunFam" id="3.40.1010.10:FF:000001">
    <property type="entry name" value="Siroheme synthase"/>
    <property type="match status" value="1"/>
</dbReference>
<evidence type="ECO:0000256" key="8">
    <source>
        <dbReference type="RuleBase" id="RU003960"/>
    </source>
</evidence>
<dbReference type="EC" id="2.1.1.107" evidence="2"/>
<dbReference type="PANTHER" id="PTHR45790">
    <property type="entry name" value="SIROHEME SYNTHASE-RELATED"/>
    <property type="match status" value="1"/>
</dbReference>
<evidence type="ECO:0000256" key="5">
    <source>
        <dbReference type="ARBA" id="ARBA00022691"/>
    </source>
</evidence>
<feature type="domain" description="Tetrapyrrole methylase" evidence="9">
    <location>
        <begin position="16"/>
        <end position="226"/>
    </location>
</feature>
<dbReference type="RefSeq" id="WP_012375250.1">
    <property type="nucleotide sequence ID" value="NC_010571.1"/>
</dbReference>
<protein>
    <recommendedName>
        <fullName evidence="2">uroporphyrinogen-III C-methyltransferase</fullName>
        <ecNumber evidence="2">2.1.1.107</ecNumber>
    </recommendedName>
</protein>
<sequence>MTFSLSAESSTAPGRVLLVGAGPGAPDLITLRGVQALQHAQVVLYDDLANAALLEHCPAPAERIYVGKRLGSHSATQDHICDLLIEKARTGRRVVRLKGGDPMIFGRVGEELAALTEAGIPWEIVPGVTAASAAGAMAGIPLTQRGVSSTMVFVTGHPCGGQTTTPVDWRALAGLQATLCVYMGTQRFGEIADELMAGGRRRDTAVAVISNATLSSQHVRIGTLADGDELTNDPQRRPALILIGEVVRWSEMLKAAELAGAACEV</sequence>
<dbReference type="Gene3D" id="3.40.1010.10">
    <property type="entry name" value="Cobalt-precorrin-4 Transmethylase, Domain 1"/>
    <property type="match status" value="1"/>
</dbReference>
<reference evidence="10 11" key="1">
    <citation type="journal article" date="2011" name="J. Bacteriol.">
        <title>Genome sequence of the verrucomicrobium Opitutus terrae PB90-1, an abundant inhabitant of rice paddy soil ecosystems.</title>
        <authorList>
            <person name="van Passel M.W."/>
            <person name="Kant R."/>
            <person name="Palva A."/>
            <person name="Copeland A."/>
            <person name="Lucas S."/>
            <person name="Lapidus A."/>
            <person name="Glavina del Rio T."/>
            <person name="Pitluck S."/>
            <person name="Goltsman E."/>
            <person name="Clum A."/>
            <person name="Sun H."/>
            <person name="Schmutz J."/>
            <person name="Larimer F.W."/>
            <person name="Land M.L."/>
            <person name="Hauser L."/>
            <person name="Kyrpides N."/>
            <person name="Mikhailova N."/>
            <person name="Richardson P.P."/>
            <person name="Janssen P.H."/>
            <person name="de Vos W.M."/>
            <person name="Smidt H."/>
        </authorList>
    </citation>
    <scope>NUCLEOTIDE SEQUENCE [LARGE SCALE GENOMIC DNA]</scope>
    <source>
        <strain evidence="11">DSM 11246 / JCM 15787 / PB90-1</strain>
    </source>
</reference>
<dbReference type="PANTHER" id="PTHR45790:SF3">
    <property type="entry name" value="S-ADENOSYL-L-METHIONINE-DEPENDENT UROPORPHYRINOGEN III METHYLTRANSFERASE, CHLOROPLASTIC"/>
    <property type="match status" value="1"/>
</dbReference>
<evidence type="ECO:0000313" key="10">
    <source>
        <dbReference type="EMBL" id="ACB75715.1"/>
    </source>
</evidence>
<dbReference type="SUPFAM" id="SSF53790">
    <property type="entry name" value="Tetrapyrrole methylase"/>
    <property type="match status" value="1"/>
</dbReference>
<keyword evidence="5" id="KW-0949">S-adenosyl-L-methionine</keyword>
<keyword evidence="6" id="KW-0627">Porphyrin biosynthesis</keyword>
<dbReference type="EMBL" id="CP001032">
    <property type="protein sequence ID" value="ACB75715.1"/>
    <property type="molecule type" value="Genomic_DNA"/>
</dbReference>
<dbReference type="KEGG" id="ote:Oter_2433"/>
<dbReference type="GO" id="GO:0032259">
    <property type="term" value="P:methylation"/>
    <property type="evidence" value="ECO:0007669"/>
    <property type="project" value="UniProtKB-KW"/>
</dbReference>
<dbReference type="GO" id="GO:0004851">
    <property type="term" value="F:uroporphyrin-III C-methyltransferase activity"/>
    <property type="evidence" value="ECO:0007669"/>
    <property type="project" value="UniProtKB-EC"/>
</dbReference>
<dbReference type="InterPro" id="IPR000878">
    <property type="entry name" value="4pyrrol_Mease"/>
</dbReference>
<name>B1ZSB6_OPITP</name>
<keyword evidence="3 8" id="KW-0489">Methyltransferase</keyword>
<keyword evidence="4 8" id="KW-0808">Transferase</keyword>
<accession>B1ZSB6</accession>
<evidence type="ECO:0000256" key="1">
    <source>
        <dbReference type="ARBA" id="ARBA00005879"/>
    </source>
</evidence>
<dbReference type="NCBIfam" id="TIGR01469">
    <property type="entry name" value="cobA_cysG_Cterm"/>
    <property type="match status" value="1"/>
</dbReference>
<dbReference type="InterPro" id="IPR014777">
    <property type="entry name" value="4pyrrole_Mease_sub1"/>
</dbReference>
<evidence type="ECO:0000256" key="6">
    <source>
        <dbReference type="ARBA" id="ARBA00023244"/>
    </source>
</evidence>
<dbReference type="PROSITE" id="PS00840">
    <property type="entry name" value="SUMT_2"/>
    <property type="match status" value="1"/>
</dbReference>
<evidence type="ECO:0000256" key="4">
    <source>
        <dbReference type="ARBA" id="ARBA00022679"/>
    </source>
</evidence>
<dbReference type="NCBIfam" id="NF004790">
    <property type="entry name" value="PRK06136.1"/>
    <property type="match status" value="1"/>
</dbReference>
<dbReference type="CDD" id="cd11642">
    <property type="entry name" value="SUMT"/>
    <property type="match status" value="1"/>
</dbReference>
<dbReference type="InterPro" id="IPR003043">
    <property type="entry name" value="Uropor_MeTrfase_CS"/>
</dbReference>
<dbReference type="STRING" id="452637.Oter_2433"/>
<proteinExistence type="inferred from homology"/>